<reference evidence="14 26" key="7">
    <citation type="submission" date="2018-10" db="EMBL/GenBank/DDBJ databases">
        <title>Brevibacterium genomes from Austrain hard cheese rinds.</title>
        <authorList>
            <person name="Anast J.M."/>
            <person name="Dzieciol M."/>
            <person name="Schultz D.L."/>
            <person name="Mann E."/>
            <person name="Wagner M."/>
            <person name="Schmitz-Esser S."/>
        </authorList>
    </citation>
    <scope>NUCLEOTIDE SEQUENCE [LARGE SCALE GENOMIC DNA]</scope>
    <source>
        <strain evidence="14 26">L261</strain>
    </source>
</reference>
<accession>A0A2H1JDR0</accession>
<dbReference type="Proteomes" id="UP000234525">
    <property type="component" value="Unassembled WGS sequence"/>
</dbReference>
<dbReference type="eggNOG" id="ENOG5032ZWE">
    <property type="taxonomic scope" value="Bacteria"/>
</dbReference>
<dbReference type="EMBL" id="FXZG01000003">
    <property type="protein sequence ID" value="SMX72222.1"/>
    <property type="molecule type" value="Genomic_DNA"/>
</dbReference>
<keyword evidence="1" id="KW-0812">Transmembrane</keyword>
<organism evidence="3 15">
    <name type="scientific">Brevibacterium aurantiacum</name>
    <dbReference type="NCBI Taxonomy" id="273384"/>
    <lineage>
        <taxon>Bacteria</taxon>
        <taxon>Bacillati</taxon>
        <taxon>Actinomycetota</taxon>
        <taxon>Actinomycetes</taxon>
        <taxon>Micrococcales</taxon>
        <taxon>Brevibacteriaceae</taxon>
        <taxon>Brevibacterium</taxon>
    </lineage>
</organism>
<evidence type="ECO:0000313" key="21">
    <source>
        <dbReference type="Proteomes" id="UP000234300"/>
    </source>
</evidence>
<dbReference type="GeneID" id="60905955"/>
<dbReference type="Proteomes" id="UP000283000">
    <property type="component" value="Chromosome"/>
</dbReference>
<dbReference type="Pfam" id="PF14145">
    <property type="entry name" value="YrhK"/>
    <property type="match status" value="1"/>
</dbReference>
<dbReference type="EMBL" id="NRHA01000016">
    <property type="protein sequence ID" value="PCC52791.1"/>
    <property type="molecule type" value="Genomic_DNA"/>
</dbReference>
<dbReference type="Proteomes" id="UP000234327">
    <property type="component" value="Unassembled WGS sequence"/>
</dbReference>
<dbReference type="PATRIC" id="fig|1703.10.peg.1634"/>
<keyword evidence="23" id="KW-1185">Reference proteome</keyword>
<dbReference type="AlphaFoldDB" id="A0A1D7W2Q0"/>
<dbReference type="EMBL" id="CP025330">
    <property type="protein sequence ID" value="AZT93207.1"/>
    <property type="molecule type" value="Genomic_DNA"/>
</dbReference>
<dbReference type="RefSeq" id="WP_009883750.1">
    <property type="nucleotide sequence ID" value="NZ_AAGP01000021.1"/>
</dbReference>
<evidence type="ECO:0000313" key="17">
    <source>
        <dbReference type="Proteomes" id="UP000217881"/>
    </source>
</evidence>
<evidence type="ECO:0000313" key="10">
    <source>
        <dbReference type="EMBL" id="SMX72222.1"/>
    </source>
</evidence>
<evidence type="ECO:0000313" key="19">
    <source>
        <dbReference type="Proteomes" id="UP000218620"/>
    </source>
</evidence>
<name>A0A1D7W2Q0_BREAU</name>
<evidence type="ECO:0000313" key="24">
    <source>
        <dbReference type="Proteomes" id="UP000282731"/>
    </source>
</evidence>
<evidence type="ECO:0000313" key="5">
    <source>
        <dbReference type="EMBL" id="AZT97013.1"/>
    </source>
</evidence>
<dbReference type="OrthoDB" id="5519470at2"/>
<evidence type="ECO:0000313" key="26">
    <source>
        <dbReference type="Proteomes" id="UP000297736"/>
    </source>
</evidence>
<evidence type="ECO:0000313" key="15">
    <source>
        <dbReference type="Proteomes" id="UP000094793"/>
    </source>
</evidence>
<feature type="transmembrane region" description="Helical" evidence="1">
    <location>
        <begin position="52"/>
        <end position="71"/>
    </location>
</feature>
<evidence type="ECO:0000313" key="20">
    <source>
        <dbReference type="Proteomes" id="UP000234289"/>
    </source>
</evidence>
<dbReference type="Proteomes" id="UP000218620">
    <property type="component" value="Unassembled WGS sequence"/>
</dbReference>
<evidence type="ECO:0000313" key="4">
    <source>
        <dbReference type="EMBL" id="AZT93207.1"/>
    </source>
</evidence>
<dbReference type="Proteomes" id="UP000217881">
    <property type="component" value="Unassembled WGS sequence"/>
</dbReference>
<dbReference type="EMBL" id="RHFF01000005">
    <property type="protein sequence ID" value="TGD39541.1"/>
    <property type="molecule type" value="Genomic_DNA"/>
</dbReference>
<evidence type="ECO:0000313" key="18">
    <source>
        <dbReference type="Proteomes" id="UP000218377"/>
    </source>
</evidence>
<dbReference type="EMBL" id="FXZI01000004">
    <property type="protein sequence ID" value="SMX85637.1"/>
    <property type="molecule type" value="Genomic_DNA"/>
</dbReference>
<reference evidence="21 22" key="5">
    <citation type="submission" date="2017-03" db="EMBL/GenBank/DDBJ databases">
        <authorList>
            <person name="Afonso C.L."/>
            <person name="Miller P.J."/>
            <person name="Scott M.A."/>
            <person name="Spackman E."/>
            <person name="Goraichik I."/>
            <person name="Dimitrov K.M."/>
            <person name="Suarez D.L."/>
            <person name="Swayne D.E."/>
        </authorList>
    </citation>
    <scope>NUCLEOTIDE SEQUENCE [LARGE SCALE GENOMIC DNA]</scope>
    <source>
        <strain evidence="13">6</strain>
        <strain evidence="22">6(3)</strain>
        <strain evidence="12">8</strain>
        <strain evidence="21">8(6)</strain>
        <strain evidence="11">ATCC 9175</strain>
        <strain evidence="10">CNRZ 920</strain>
    </source>
</reference>
<evidence type="ECO:0000313" key="6">
    <source>
        <dbReference type="EMBL" id="PCC19669.1"/>
    </source>
</evidence>
<dbReference type="EMBL" id="CP017150">
    <property type="protein sequence ID" value="AOP53301.1"/>
    <property type="molecule type" value="Genomic_DNA"/>
</dbReference>
<dbReference type="EMBL" id="NRGX01000001">
    <property type="protein sequence ID" value="PCC19669.1"/>
    <property type="molecule type" value="Genomic_DNA"/>
</dbReference>
<evidence type="ECO:0000313" key="25">
    <source>
        <dbReference type="Proteomes" id="UP000283000"/>
    </source>
</evidence>
<evidence type="ECO:0000313" key="22">
    <source>
        <dbReference type="Proteomes" id="UP000234327"/>
    </source>
</evidence>
<sequence length="96" mass="11101">MTVGDNNLTIRIGPDELVIRQRYQVLSIINDVLIGIWFLIGSFMFFSDEWVFTGTCLFVLGSVEMLIRPVIRLIRHLHLQKIRGPETPTTDSTYDF</sequence>
<feature type="domain" description="YrhK" evidence="2">
    <location>
        <begin position="21"/>
        <end position="77"/>
    </location>
</feature>
<evidence type="ECO:0000313" key="13">
    <source>
        <dbReference type="EMBL" id="SMX86634.1"/>
    </source>
</evidence>
<evidence type="ECO:0000313" key="16">
    <source>
        <dbReference type="Proteomes" id="UP000217564"/>
    </source>
</evidence>
<reference evidence="3" key="1">
    <citation type="submission" date="2016-09" db="EMBL/GenBank/DDBJ databases">
        <title>Complete Genome Sequence of Brevibacterium aurantiacum SMQ-1335.</title>
        <authorList>
            <person name="de Melo A.G."/>
            <person name="Labrie S.J."/>
            <person name="Dumaresq J."/>
            <person name="Roberts R.J."/>
            <person name="Tremblay D.M."/>
            <person name="Moineau S."/>
        </authorList>
    </citation>
    <scope>NUCLEOTIDE SEQUENCE</scope>
    <source>
        <strain evidence="3">SMQ-1335</strain>
    </source>
</reference>
<evidence type="ECO:0000313" key="12">
    <source>
        <dbReference type="EMBL" id="SMX85637.1"/>
    </source>
</evidence>
<dbReference type="EMBL" id="CP025334">
    <property type="protein sequence ID" value="AZT97013.1"/>
    <property type="molecule type" value="Genomic_DNA"/>
</dbReference>
<dbReference type="Proteomes" id="UP000234289">
    <property type="component" value="Unassembled WGS sequence"/>
</dbReference>
<dbReference type="Proteomes" id="UP000218377">
    <property type="component" value="Unassembled WGS sequence"/>
</dbReference>
<dbReference type="Proteomes" id="UP000217564">
    <property type="component" value="Unassembled WGS sequence"/>
</dbReference>
<reference evidence="15" key="2">
    <citation type="submission" date="2016-09" db="EMBL/GenBank/DDBJ databases">
        <title>Complete Genome Sequence of Brevibacterium linens SMQ-1335.</title>
        <authorList>
            <person name="de Melo A.G."/>
            <person name="Labrie S.J."/>
            <person name="Dumaresq J."/>
            <person name="Roberts R.J."/>
            <person name="Tremblay D.M."/>
            <person name="Moineau S."/>
        </authorList>
    </citation>
    <scope>NUCLEOTIDE SEQUENCE [LARGE SCALE GENOMIC DNA]</scope>
    <source>
        <strain evidence="15">SMQ-1335</strain>
    </source>
</reference>
<evidence type="ECO:0000313" key="8">
    <source>
        <dbReference type="EMBL" id="PCC45401.1"/>
    </source>
</evidence>
<evidence type="ECO:0000313" key="14">
    <source>
        <dbReference type="EMBL" id="TGD39541.1"/>
    </source>
</evidence>
<evidence type="ECO:0000256" key="1">
    <source>
        <dbReference type="SAM" id="Phobius"/>
    </source>
</evidence>
<evidence type="ECO:0000313" key="11">
    <source>
        <dbReference type="EMBL" id="SMX80669.1"/>
    </source>
</evidence>
<evidence type="ECO:0000313" key="23">
    <source>
        <dbReference type="Proteomes" id="UP000234525"/>
    </source>
</evidence>
<dbReference type="Proteomes" id="UP000234300">
    <property type="component" value="Unassembled WGS sequence"/>
</dbReference>
<dbReference type="Proteomes" id="UP000297736">
    <property type="component" value="Unassembled WGS sequence"/>
</dbReference>
<accession>A0A1D7W2Q0</accession>
<protein>
    <submittedName>
        <fullName evidence="10">YrhK-like protein</fullName>
    </submittedName>
</protein>
<dbReference type="EMBL" id="NRGP01000027">
    <property type="protein sequence ID" value="PCC45401.1"/>
    <property type="molecule type" value="Genomic_DNA"/>
</dbReference>
<reference evidence="20 23" key="4">
    <citation type="submission" date="2017-03" db="EMBL/GenBank/DDBJ databases">
        <authorList>
            <person name="Monnet C."/>
        </authorList>
    </citation>
    <scope>NUCLEOTIDE SEQUENCE [LARGE SCALE GENOMIC DNA]</scope>
    <source>
        <strain evidence="23">ATCC 9175</strain>
        <strain evidence="20">CNRZ 920</strain>
    </source>
</reference>
<evidence type="ECO:0000259" key="2">
    <source>
        <dbReference type="Pfam" id="PF14145"/>
    </source>
</evidence>
<keyword evidence="1" id="KW-1133">Transmembrane helix</keyword>
<dbReference type="Proteomes" id="UP000094793">
    <property type="component" value="Chromosome"/>
</dbReference>
<dbReference type="EMBL" id="FXZB01000011">
    <property type="protein sequence ID" value="SMX80669.1"/>
    <property type="molecule type" value="Genomic_DNA"/>
</dbReference>
<dbReference type="InterPro" id="IPR025424">
    <property type="entry name" value="YrhK_domain"/>
</dbReference>
<reference evidence="24 25" key="8">
    <citation type="submission" date="2019-01" db="EMBL/GenBank/DDBJ databases">
        <title>Comparative genomic analysis of Brevibacterium aurantiacum sheds light on its evolution and its adaptation to smear-ripened cheeses.</title>
        <authorList>
            <person name="Moineau S."/>
        </authorList>
    </citation>
    <scope>NUCLEOTIDE SEQUENCE [LARGE SCALE GENOMIC DNA]</scope>
    <source>
        <strain evidence="4 25">SMQ-1417</strain>
        <strain evidence="5 24">SMQ-1420</strain>
    </source>
</reference>
<evidence type="ECO:0000313" key="7">
    <source>
        <dbReference type="EMBL" id="PCC44312.1"/>
    </source>
</evidence>
<dbReference type="Proteomes" id="UP000282731">
    <property type="component" value="Chromosome"/>
</dbReference>
<evidence type="ECO:0000313" key="9">
    <source>
        <dbReference type="EMBL" id="PCC52791.1"/>
    </source>
</evidence>
<reference evidence="24 25" key="6">
    <citation type="submission" date="2017-12" db="EMBL/GenBank/DDBJ databases">
        <authorList>
            <person name="Levesque S."/>
        </authorList>
    </citation>
    <scope>NUCLEOTIDE SEQUENCE [LARGE SCALE GENOMIC DNA]</scope>
    <source>
        <strain evidence="4 25">SMQ-1417</strain>
        <strain evidence="5 24">SMQ-1420</strain>
    </source>
</reference>
<dbReference type="EMBL" id="FXYZ01000008">
    <property type="protein sequence ID" value="SMX86634.1"/>
    <property type="molecule type" value="Genomic_DNA"/>
</dbReference>
<dbReference type="KEGG" id="blin:BLSMQ_1591"/>
<keyword evidence="1" id="KW-0472">Membrane</keyword>
<proteinExistence type="predicted"/>
<dbReference type="EMBL" id="NRGQ01000003">
    <property type="protein sequence ID" value="PCC44312.1"/>
    <property type="molecule type" value="Genomic_DNA"/>
</dbReference>
<reference evidence="16 17" key="3">
    <citation type="journal article" date="2017" name="Elife">
        <title>Extensive horizontal gene transfer in cheese-associated bacteria.</title>
        <authorList>
            <person name="Bonham K.S."/>
            <person name="Wolfe B.E."/>
            <person name="Dutton R.J."/>
        </authorList>
    </citation>
    <scope>NUCLEOTIDE SEQUENCE [LARGE SCALE GENOMIC DNA]</scope>
    <source>
        <strain evidence="9 17">738_8</strain>
        <strain evidence="8 16">947_7</strain>
        <strain evidence="7 19">962_8</strain>
        <strain evidence="6 18">JB5</strain>
    </source>
</reference>
<feature type="transmembrane region" description="Helical" evidence="1">
    <location>
        <begin position="25"/>
        <end position="46"/>
    </location>
</feature>
<accession>A0A2A3Z1L0</accession>
<evidence type="ECO:0000313" key="3">
    <source>
        <dbReference type="EMBL" id="AOP53301.1"/>
    </source>
</evidence>
<gene>
    <name evidence="11" type="ORF">BAUR9175_01867</name>
    <name evidence="10" type="ORF">BAUR920_00848</name>
    <name evidence="13" type="ORF">BAURA63_02254</name>
    <name evidence="12" type="ORF">BAURA86_01592</name>
    <name evidence="3" type="ORF">BLSMQ_1591</name>
    <name evidence="9" type="ORF">CIK59_14400</name>
    <name evidence="8" type="ORF">CIK64_16300</name>
    <name evidence="7" type="ORF">CIK65_01580</name>
    <name evidence="6" type="ORF">CIK79_16030</name>
    <name evidence="4" type="ORF">CXR23_08655</name>
    <name evidence="5" type="ORF">CXR27_08345</name>
    <name evidence="14" type="ORF">EB834_07345</name>
</gene>